<accession>A0A835HTD4</accession>
<reference evidence="1 2" key="1">
    <citation type="submission" date="2020-10" db="EMBL/GenBank/DDBJ databases">
        <title>The Coptis chinensis genome and diversification of protoberbering-type alkaloids.</title>
        <authorList>
            <person name="Wang B."/>
            <person name="Shu S."/>
            <person name="Song C."/>
            <person name="Liu Y."/>
        </authorList>
    </citation>
    <scope>NUCLEOTIDE SEQUENCE [LARGE SCALE GENOMIC DNA]</scope>
    <source>
        <strain evidence="1">HL-2020</strain>
        <tissue evidence="1">Leaf</tissue>
    </source>
</reference>
<name>A0A835HTD4_9MAGN</name>
<evidence type="ECO:0000313" key="2">
    <source>
        <dbReference type="Proteomes" id="UP000631114"/>
    </source>
</evidence>
<dbReference type="Proteomes" id="UP000631114">
    <property type="component" value="Unassembled WGS sequence"/>
</dbReference>
<proteinExistence type="predicted"/>
<comment type="caution">
    <text evidence="1">The sequence shown here is derived from an EMBL/GenBank/DDBJ whole genome shotgun (WGS) entry which is preliminary data.</text>
</comment>
<organism evidence="1 2">
    <name type="scientific">Coptis chinensis</name>
    <dbReference type="NCBI Taxonomy" id="261450"/>
    <lineage>
        <taxon>Eukaryota</taxon>
        <taxon>Viridiplantae</taxon>
        <taxon>Streptophyta</taxon>
        <taxon>Embryophyta</taxon>
        <taxon>Tracheophyta</taxon>
        <taxon>Spermatophyta</taxon>
        <taxon>Magnoliopsida</taxon>
        <taxon>Ranunculales</taxon>
        <taxon>Ranunculaceae</taxon>
        <taxon>Coptidoideae</taxon>
        <taxon>Coptis</taxon>
    </lineage>
</organism>
<feature type="non-terminal residue" evidence="1">
    <location>
        <position position="1"/>
    </location>
</feature>
<dbReference type="EMBL" id="JADFTS010000005">
    <property type="protein sequence ID" value="KAF9604994.1"/>
    <property type="molecule type" value="Genomic_DNA"/>
</dbReference>
<evidence type="ECO:0000313" key="1">
    <source>
        <dbReference type="EMBL" id="KAF9604994.1"/>
    </source>
</evidence>
<protein>
    <submittedName>
        <fullName evidence="1">Uncharacterized protein</fullName>
    </submittedName>
</protein>
<gene>
    <name evidence="1" type="ORF">IFM89_012950</name>
</gene>
<sequence length="104" mass="11734">LRKKLVLIGSSNQIRSSCRWFKTRVRLETQNSRRSRLVHTLDFFFFFFKSINKEILLLNFITGSGDIDTSKVVKADANGCITGASGLVKLFCGIVVHCESFLST</sequence>
<dbReference type="AlphaFoldDB" id="A0A835HTD4"/>
<keyword evidence="2" id="KW-1185">Reference proteome</keyword>